<dbReference type="RefSeq" id="XP_028265197.1">
    <property type="nucleotide sequence ID" value="XM_028409396.1"/>
</dbReference>
<dbReference type="Pfam" id="PF00651">
    <property type="entry name" value="BTB"/>
    <property type="match status" value="1"/>
</dbReference>
<dbReference type="RefSeq" id="XP_028265196.1">
    <property type="nucleotide sequence ID" value="XM_028409395.1"/>
</dbReference>
<dbReference type="PANTHER" id="PTHR24412:SF491">
    <property type="entry name" value="KELCH REPEAT AND BTB DOMAIN-CONTAINING PROTEIN 12"/>
    <property type="match status" value="1"/>
</dbReference>
<evidence type="ECO:0000313" key="4">
    <source>
        <dbReference type="Proteomes" id="UP000515145"/>
    </source>
</evidence>
<dbReference type="InterPro" id="IPR015915">
    <property type="entry name" value="Kelch-typ_b-propeller"/>
</dbReference>
<dbReference type="SMART" id="SM00612">
    <property type="entry name" value="Kelch"/>
    <property type="match status" value="3"/>
</dbReference>
<dbReference type="PROSITE" id="PS50097">
    <property type="entry name" value="BTB"/>
    <property type="match status" value="1"/>
</dbReference>
<dbReference type="PIRSF" id="PIRSF037037">
    <property type="entry name" value="Kelch-like_protein_gigaxonin"/>
    <property type="match status" value="1"/>
</dbReference>
<sequence>MEAAVLHSAQAEHGSLLLRQLEKMRVAEELTDVVLLAEGIPFPCHKVVLSAFSPYFQAMFTCGLKETRGGEVPLRDTPAQSLQLLLDYMYSAELPLSNSNIQGVASTAFLLHVDGAFKLCQCHMEAHMDPSNCVGLYHWARDLGATGLADCALRYLCQHFAQVCKEEEILELDAERLGDLLGSDDLNISQEEVVLKLVLHWVERRRGDSQSEAQAVELLRRVRLELVDPGFLRKARRRNPVLLRDAECFGMIDAALQTSGLCETSAPPRPALRYGMETTDLLLCLGGVNKEGVPARRGGHADLSFCFAPYGRKIYYIPSPLRGCEGNGQITAGAVTQDNSIVVSVEAEDQHRMKRIDFYRYDSKENSWEQLCSAPYRDMYALGLVGDAIYLIGGQMKVRNHYVITDNVERWSLKRGGSWLSFAPLPFPLACHSVVSLKEHLYVLGGWTPQDQPDDEPDKLSNRVFQFDPGKDMWTECARMKNSRYRCGTAVLNGEIYILGGIGCDGEDRGQSRRCLSSVEIYNPETDTWRVGPTLPTSLLSLRTNASNMGVVEEKLYLCGYYKGAGRHEIITKEILELDPADNVWTVVERRAAMHDSYDVCLVANLNPRDLITP</sequence>
<dbReference type="AlphaFoldDB" id="A0A6P7IPD2"/>
<dbReference type="InterPro" id="IPR006652">
    <property type="entry name" value="Kelch_1"/>
</dbReference>
<evidence type="ECO:0000313" key="5">
    <source>
        <dbReference type="RefSeq" id="XP_028265196.1"/>
    </source>
</evidence>
<dbReference type="FunFam" id="1.25.40.420:FF:000001">
    <property type="entry name" value="Kelch-like family member 12"/>
    <property type="match status" value="1"/>
</dbReference>
<feature type="domain" description="BTB" evidence="3">
    <location>
        <begin position="31"/>
        <end position="98"/>
    </location>
</feature>
<reference evidence="5 6" key="1">
    <citation type="submission" date="2025-04" db="UniProtKB">
        <authorList>
            <consortium name="RefSeq"/>
        </authorList>
    </citation>
    <scope>IDENTIFICATION</scope>
</reference>
<protein>
    <submittedName>
        <fullName evidence="5 6">Kelch repeat and BTB domain-containing protein 12-like</fullName>
    </submittedName>
</protein>
<dbReference type="CDD" id="cd18485">
    <property type="entry name" value="BACK_KBTBD12"/>
    <property type="match status" value="1"/>
</dbReference>
<dbReference type="OrthoDB" id="45365at2759"/>
<keyword evidence="2" id="KW-0677">Repeat</keyword>
<dbReference type="Proteomes" id="UP000515145">
    <property type="component" value="Chromosome 7"/>
</dbReference>
<dbReference type="GeneID" id="114438202"/>
<gene>
    <name evidence="5 6" type="primary">LOC114438202</name>
</gene>
<keyword evidence="4" id="KW-1185">Reference proteome</keyword>
<dbReference type="InterPro" id="IPR011705">
    <property type="entry name" value="BACK"/>
</dbReference>
<organism evidence="4 6">
    <name type="scientific">Parambassis ranga</name>
    <name type="common">Indian glassy fish</name>
    <dbReference type="NCBI Taxonomy" id="210632"/>
    <lineage>
        <taxon>Eukaryota</taxon>
        <taxon>Metazoa</taxon>
        <taxon>Chordata</taxon>
        <taxon>Craniata</taxon>
        <taxon>Vertebrata</taxon>
        <taxon>Euteleostomi</taxon>
        <taxon>Actinopterygii</taxon>
        <taxon>Neopterygii</taxon>
        <taxon>Teleostei</taxon>
        <taxon>Neoteleostei</taxon>
        <taxon>Acanthomorphata</taxon>
        <taxon>Ovalentaria</taxon>
        <taxon>Ambassidae</taxon>
        <taxon>Parambassis</taxon>
    </lineage>
</organism>
<dbReference type="Pfam" id="PF24681">
    <property type="entry name" value="Kelch_KLHDC2_KLHL20_DRC7"/>
    <property type="match status" value="1"/>
</dbReference>
<dbReference type="SMART" id="SM00875">
    <property type="entry name" value="BACK"/>
    <property type="match status" value="1"/>
</dbReference>
<dbReference type="InterPro" id="IPR011333">
    <property type="entry name" value="SKP1/BTB/POZ_sf"/>
</dbReference>
<proteinExistence type="predicted"/>
<dbReference type="InterPro" id="IPR000210">
    <property type="entry name" value="BTB/POZ_dom"/>
</dbReference>
<dbReference type="Gene3D" id="1.25.40.420">
    <property type="match status" value="1"/>
</dbReference>
<evidence type="ECO:0000313" key="6">
    <source>
        <dbReference type="RefSeq" id="XP_028265197.1"/>
    </source>
</evidence>
<evidence type="ECO:0000256" key="1">
    <source>
        <dbReference type="ARBA" id="ARBA00022441"/>
    </source>
</evidence>
<dbReference type="SUPFAM" id="SSF54695">
    <property type="entry name" value="POZ domain"/>
    <property type="match status" value="1"/>
</dbReference>
<accession>A0A6P7IPD2</accession>
<dbReference type="SUPFAM" id="SSF117281">
    <property type="entry name" value="Kelch motif"/>
    <property type="match status" value="1"/>
</dbReference>
<evidence type="ECO:0000256" key="2">
    <source>
        <dbReference type="ARBA" id="ARBA00022737"/>
    </source>
</evidence>
<evidence type="ECO:0000259" key="3">
    <source>
        <dbReference type="PROSITE" id="PS50097"/>
    </source>
</evidence>
<dbReference type="PANTHER" id="PTHR24412">
    <property type="entry name" value="KELCH PROTEIN"/>
    <property type="match status" value="1"/>
</dbReference>
<dbReference type="Gene3D" id="3.30.710.10">
    <property type="entry name" value="Potassium Channel Kv1.1, Chain A"/>
    <property type="match status" value="1"/>
</dbReference>
<dbReference type="SMART" id="SM00225">
    <property type="entry name" value="BTB"/>
    <property type="match status" value="1"/>
</dbReference>
<name>A0A6P7IPD2_9TELE</name>
<dbReference type="Pfam" id="PF07707">
    <property type="entry name" value="BACK"/>
    <property type="match status" value="1"/>
</dbReference>
<dbReference type="InterPro" id="IPR017096">
    <property type="entry name" value="BTB-kelch_protein"/>
</dbReference>
<dbReference type="Gene3D" id="2.120.10.80">
    <property type="entry name" value="Kelch-type beta propeller"/>
    <property type="match status" value="1"/>
</dbReference>
<keyword evidence="1" id="KW-0880">Kelch repeat</keyword>